<dbReference type="AlphaFoldDB" id="A0A8W7NZK6"/>
<name>A0A8W7NZK6_ANOCL</name>
<evidence type="ECO:0000313" key="1">
    <source>
        <dbReference type="EnsemblMetazoa" id="ACOM023238-PA.1"/>
    </source>
</evidence>
<dbReference type="EnsemblMetazoa" id="ACOM023238-RA">
    <property type="protein sequence ID" value="ACOM023238-PA.1"/>
    <property type="gene ID" value="ACOM023238"/>
</dbReference>
<dbReference type="Proteomes" id="UP000075882">
    <property type="component" value="Unassembled WGS sequence"/>
</dbReference>
<organism evidence="1">
    <name type="scientific">Anopheles coluzzii</name>
    <name type="common">African malaria mosquito</name>
    <dbReference type="NCBI Taxonomy" id="1518534"/>
    <lineage>
        <taxon>Eukaryota</taxon>
        <taxon>Metazoa</taxon>
        <taxon>Ecdysozoa</taxon>
        <taxon>Arthropoda</taxon>
        <taxon>Hexapoda</taxon>
        <taxon>Insecta</taxon>
        <taxon>Pterygota</taxon>
        <taxon>Neoptera</taxon>
        <taxon>Endopterygota</taxon>
        <taxon>Diptera</taxon>
        <taxon>Nematocera</taxon>
        <taxon>Culicoidea</taxon>
        <taxon>Culicidae</taxon>
        <taxon>Anophelinae</taxon>
        <taxon>Anopheles</taxon>
    </lineage>
</organism>
<proteinExistence type="predicted"/>
<accession>A0A8W7NZK6</accession>
<reference evidence="1" key="1">
    <citation type="submission" date="2022-08" db="UniProtKB">
        <authorList>
            <consortium name="EnsemblMetazoa"/>
        </authorList>
    </citation>
    <scope>IDENTIFICATION</scope>
</reference>
<sequence>MGVLLAGGVGICSAALAARTICEVLFTSSGRTLLFHSGPATGRELVLVSTGTVATLLTGLSITGCSGYRFATSDRKVSGSDLRSAGLPIIGVGFGALVDGKDWRARTLSGSTSYSSSSSSSSSSSNGSYEDCLKLFAGLGGSSSSAMPYSACFTSSGRCGFCWMSVRSRSGFFSLNETFRMLTVRLQPFLSGAAAAAAVAGPPSSMPSSRSSPLASSMRGGGPSIVVGSSGCGPKSVPSIHASYRSGWNRFTKVSISIFTISELQ</sequence>
<protein>
    <submittedName>
        <fullName evidence="1">Uncharacterized protein</fullName>
    </submittedName>
</protein>